<gene>
    <name evidence="2" type="ORF">BGW38_008721</name>
</gene>
<feature type="compositionally biased region" description="Low complexity" evidence="1">
    <location>
        <begin position="767"/>
        <end position="776"/>
    </location>
</feature>
<feature type="compositionally biased region" description="Low complexity" evidence="1">
    <location>
        <begin position="306"/>
        <end position="327"/>
    </location>
</feature>
<feature type="region of interest" description="Disordered" evidence="1">
    <location>
        <begin position="1134"/>
        <end position="1215"/>
    </location>
</feature>
<reference evidence="2" key="1">
    <citation type="journal article" date="2020" name="Fungal Divers.">
        <title>Resolving the Mortierellaceae phylogeny through synthesis of multi-gene phylogenetics and phylogenomics.</title>
        <authorList>
            <person name="Vandepol N."/>
            <person name="Liber J."/>
            <person name="Desiro A."/>
            <person name="Na H."/>
            <person name="Kennedy M."/>
            <person name="Barry K."/>
            <person name="Grigoriev I.V."/>
            <person name="Miller A.N."/>
            <person name="O'Donnell K."/>
            <person name="Stajich J.E."/>
            <person name="Bonito G."/>
        </authorList>
    </citation>
    <scope>NUCLEOTIDE SEQUENCE</scope>
    <source>
        <strain evidence="2">KOD1015</strain>
    </source>
</reference>
<feature type="compositionally biased region" description="Basic residues" evidence="1">
    <location>
        <begin position="735"/>
        <end position="748"/>
    </location>
</feature>
<feature type="compositionally biased region" description="Low complexity" evidence="1">
    <location>
        <begin position="430"/>
        <end position="455"/>
    </location>
</feature>
<feature type="compositionally biased region" description="Low complexity" evidence="1">
    <location>
        <begin position="798"/>
        <end position="813"/>
    </location>
</feature>
<feature type="compositionally biased region" description="Low complexity" evidence="1">
    <location>
        <begin position="483"/>
        <end position="546"/>
    </location>
</feature>
<feature type="compositionally biased region" description="Low complexity" evidence="1">
    <location>
        <begin position="831"/>
        <end position="858"/>
    </location>
</feature>
<feature type="region of interest" description="Disordered" evidence="1">
    <location>
        <begin position="1043"/>
        <end position="1122"/>
    </location>
</feature>
<evidence type="ECO:0000313" key="3">
    <source>
        <dbReference type="Proteomes" id="UP000780801"/>
    </source>
</evidence>
<sequence>MAHEREKEHAPGNTAEIGAGIAMVEQQPPLNHTRVHRTPMSPFSVVSYCQSSLPSLQSLPSTLLQRKNGSGSAVGVIVQTSPPPGARKAALQQQQQQQQQQQLQQQIQQQHLLPPHTSIPATSDQPDPSLTRTRCNPQAILPEFEQGFYGDDGRQGYPTPSNTDNNDSSNISDGSEEKEDDSHSDDLSDTGNYDSKVGDTQSPLSSISRENKIRKAMRRHSSFPTVQSTPSSKDSPSPLARAPEAMRASSMDISHLERAQFQRPLPEDTIQATASAAAINRMKSSHLQQHKRSSSASAAVLSFSASSLLSPPSSPNSSSMLSSATSSVTTEPGEFVREDALPHIPPSVRKEDTASTVNRSSQDHKAVEPLKLPSQAMLTSQSSTPFKNDLPLAAPIGTATTPAFGASVSSSAVATDPTVSAKKEIGAKATPAPVVAQPRAASVSAPAPAKAATKAPSPPTPMSVQKPEPKPMPKAAEKPVPKPVVKPTSKPAQTHLPTPATSAASSPTLAATSIKPSPTPPTTSSTVTPASAALPPAPSTSFLSSLGRSRSMIPSIPRPSPLMPFRAARSMVNSVTSVGTGLLPSKEQLGALPVAGRILKHPVTESTLTFLANKASERGIDLSGLAGVFGPDPKKAIPPEDVQYRKLNKKLVHQAITLSVLAMQKEEMSKTLEDEAGDDAFELYLATVTTLLHALPFETCDPLRREAFITQLQSFMDNNKLSDGDGELKDNASSKKSRRRCRRRHRRQRAKAATLIEHHTLVAAAAAGAATVSSGTQKSPPTPAPVRPRDQHWRQEQKNLVQQKKQQQQQQLQKELENRAKAQEKEKAVPSSSSSRKQSMSSTTSSSTARSSGASKSKTSSRHHRHRQYSSEDELSECEYNNSPSNQGHAHHAGRQHQSHSGRGHRHRHHRHRQSDSWGNAPYGPSGTVQGGISDTIINTAVNSAIRLKQSPIPDVVASCLRTSKHILTRVDERFRLQDKAWELSKNSIERAIELDEQYAIHEAVTETVFATITGLVKAGIAYKETPSYQTVKAGSTSTAIEDVNENNGPASITTSSARSSISGASLSDKSEPKPQNPQGGGGLGFLRRGSGAANAVKRNGPQQTLQQQEQQRQQQAASEKQGFISRHILRTQPGPAVVAASSDSGSDSGSDSEDSDLGSDSEETSAGTSSGSYRSTDVDGEDDNTEVDSDEEPIELNRDTLRPLPEGASRLSASDQVREKIDMLMAFKGAASLFVGSL</sequence>
<feature type="compositionally biased region" description="Basic residues" evidence="1">
    <location>
        <begin position="859"/>
        <end position="868"/>
    </location>
</feature>
<feature type="compositionally biased region" description="Basic and acidic residues" evidence="1">
    <location>
        <begin position="1"/>
        <end position="10"/>
    </location>
</feature>
<feature type="region of interest" description="Disordered" evidence="1">
    <location>
        <begin position="146"/>
        <end position="247"/>
    </location>
</feature>
<comment type="caution">
    <text evidence="2">The sequence shown here is derived from an EMBL/GenBank/DDBJ whole genome shotgun (WGS) entry which is preliminary data.</text>
</comment>
<dbReference type="AlphaFoldDB" id="A0A9P6FXV4"/>
<dbReference type="Proteomes" id="UP000780801">
    <property type="component" value="Unassembled WGS sequence"/>
</dbReference>
<feature type="compositionally biased region" description="Polar residues" evidence="1">
    <location>
        <begin position="222"/>
        <end position="235"/>
    </location>
</feature>
<evidence type="ECO:0000256" key="1">
    <source>
        <dbReference type="SAM" id="MobiDB-lite"/>
    </source>
</evidence>
<feature type="region of interest" description="Disordered" evidence="1">
    <location>
        <begin position="767"/>
        <end position="931"/>
    </location>
</feature>
<feature type="region of interest" description="Disordered" evidence="1">
    <location>
        <begin position="1"/>
        <end position="36"/>
    </location>
</feature>
<organism evidence="2 3">
    <name type="scientific">Lunasporangiospora selenospora</name>
    <dbReference type="NCBI Taxonomy" id="979761"/>
    <lineage>
        <taxon>Eukaryota</taxon>
        <taxon>Fungi</taxon>
        <taxon>Fungi incertae sedis</taxon>
        <taxon>Mucoromycota</taxon>
        <taxon>Mortierellomycotina</taxon>
        <taxon>Mortierellomycetes</taxon>
        <taxon>Mortierellales</taxon>
        <taxon>Mortierellaceae</taxon>
        <taxon>Lunasporangiospora</taxon>
    </lineage>
</organism>
<feature type="compositionally biased region" description="Basic and acidic residues" evidence="1">
    <location>
        <begin position="467"/>
        <end position="480"/>
    </location>
</feature>
<proteinExistence type="predicted"/>
<feature type="compositionally biased region" description="Basic and acidic residues" evidence="1">
    <location>
        <begin position="814"/>
        <end position="828"/>
    </location>
</feature>
<accession>A0A9P6FXV4</accession>
<feature type="compositionally biased region" description="Low complexity" evidence="1">
    <location>
        <begin position="1051"/>
        <end position="1068"/>
    </location>
</feature>
<feature type="compositionally biased region" description="Basic and acidic residues" evidence="1">
    <location>
        <begin position="787"/>
        <end position="797"/>
    </location>
</feature>
<feature type="region of interest" description="Disordered" evidence="1">
    <location>
        <begin position="430"/>
        <end position="546"/>
    </location>
</feature>
<feature type="compositionally biased region" description="Low complexity" evidence="1">
    <location>
        <begin position="161"/>
        <end position="173"/>
    </location>
</feature>
<feature type="region of interest" description="Disordered" evidence="1">
    <location>
        <begin position="719"/>
        <end position="748"/>
    </location>
</feature>
<feature type="compositionally biased region" description="Polar residues" evidence="1">
    <location>
        <begin position="119"/>
        <end position="134"/>
    </location>
</feature>
<feature type="compositionally biased region" description="Acidic residues" evidence="1">
    <location>
        <begin position="1179"/>
        <end position="1195"/>
    </location>
</feature>
<feature type="compositionally biased region" description="Low complexity" evidence="1">
    <location>
        <begin position="1103"/>
        <end position="1116"/>
    </location>
</feature>
<name>A0A9P6FXV4_9FUNG</name>
<feature type="compositionally biased region" description="Basic residues" evidence="1">
    <location>
        <begin position="212"/>
        <end position="221"/>
    </location>
</feature>
<feature type="compositionally biased region" description="Basic residues" evidence="1">
    <location>
        <begin position="889"/>
        <end position="913"/>
    </location>
</feature>
<dbReference type="OrthoDB" id="2414723at2759"/>
<feature type="compositionally biased region" description="Acidic residues" evidence="1">
    <location>
        <begin position="1151"/>
        <end position="1164"/>
    </location>
</feature>
<evidence type="ECO:0000313" key="2">
    <source>
        <dbReference type="EMBL" id="KAF9583732.1"/>
    </source>
</evidence>
<feature type="region of interest" description="Disordered" evidence="1">
    <location>
        <begin position="115"/>
        <end position="134"/>
    </location>
</feature>
<dbReference type="EMBL" id="JAABOA010000609">
    <property type="protein sequence ID" value="KAF9583732.1"/>
    <property type="molecule type" value="Genomic_DNA"/>
</dbReference>
<feature type="region of interest" description="Disordered" evidence="1">
    <location>
        <begin position="306"/>
        <end position="368"/>
    </location>
</feature>
<protein>
    <submittedName>
        <fullName evidence="2">Uncharacterized protein</fullName>
    </submittedName>
</protein>
<feature type="compositionally biased region" description="Polar residues" evidence="1">
    <location>
        <begin position="190"/>
        <end position="208"/>
    </location>
</feature>
<feature type="compositionally biased region" description="Basic and acidic residues" evidence="1">
    <location>
        <begin position="720"/>
        <end position="733"/>
    </location>
</feature>
<keyword evidence="3" id="KW-1185">Reference proteome</keyword>